<reference evidence="3 4" key="1">
    <citation type="submission" date="2021-03" db="EMBL/GenBank/DDBJ databases">
        <title>Human Oral Microbial Genomes.</title>
        <authorList>
            <person name="Johnston C.D."/>
            <person name="Chen T."/>
            <person name="Dewhirst F.E."/>
        </authorList>
    </citation>
    <scope>NUCLEOTIDE SEQUENCE [LARGE SCALE GENOMIC DNA]</scope>
    <source>
        <strain evidence="3 4">DSMZ 100122</strain>
    </source>
</reference>
<dbReference type="GO" id="GO:0016787">
    <property type="term" value="F:hydrolase activity"/>
    <property type="evidence" value="ECO:0007669"/>
    <property type="project" value="UniProtKB-KW"/>
</dbReference>
<dbReference type="Pfam" id="PF20434">
    <property type="entry name" value="BD-FAE"/>
    <property type="match status" value="1"/>
</dbReference>
<proteinExistence type="predicted"/>
<dbReference type="InterPro" id="IPR050300">
    <property type="entry name" value="GDXG_lipolytic_enzyme"/>
</dbReference>
<dbReference type="RefSeq" id="WP_212322130.1">
    <property type="nucleotide sequence ID" value="NZ_AP024463.1"/>
</dbReference>
<dbReference type="Gene3D" id="3.40.50.1820">
    <property type="entry name" value="alpha/beta hydrolase"/>
    <property type="match status" value="1"/>
</dbReference>
<name>A0ABX7Y353_9ACTN</name>
<evidence type="ECO:0000313" key="4">
    <source>
        <dbReference type="Proteomes" id="UP000678513"/>
    </source>
</evidence>
<evidence type="ECO:0000256" key="1">
    <source>
        <dbReference type="ARBA" id="ARBA00022801"/>
    </source>
</evidence>
<sequence>MRHVVVDLNRERSASLEAILFDAPSPDEQPSPFEYPRPAVIIAPGGAYLMLSQRESDPVAAAFLRRGFNVFVLRYSLRGHAAYPHPAVDAAQAVRWVRANADELCIDRERVSLLGFSAGGHVAALLGTHWHRDDLAAAERAEYEASGRLDLLRHGSRPDSLVICYGAFNFDWVQEISADWQAGQVQDILATAAVVDCIAAVSERTPPAFVWTTGEDEVVPPSQSLRFVSALADAGVPFEYHHFQWGRHGLSTADELCSADRDDVPVNVAAWVDLAATWMRAIGERH</sequence>
<dbReference type="Proteomes" id="UP000678513">
    <property type="component" value="Chromosome"/>
</dbReference>
<feature type="domain" description="BD-FAE-like" evidence="2">
    <location>
        <begin position="33"/>
        <end position="231"/>
    </location>
</feature>
<dbReference type="PANTHER" id="PTHR48081">
    <property type="entry name" value="AB HYDROLASE SUPERFAMILY PROTEIN C4A8.06C"/>
    <property type="match status" value="1"/>
</dbReference>
<accession>A0ABX7Y353</accession>
<keyword evidence="4" id="KW-1185">Reference proteome</keyword>
<dbReference type="InterPro" id="IPR049492">
    <property type="entry name" value="BD-FAE-like_dom"/>
</dbReference>
<keyword evidence="1 3" id="KW-0378">Hydrolase</keyword>
<gene>
    <name evidence="3" type="ORF">J5A65_11630</name>
</gene>
<protein>
    <submittedName>
        <fullName evidence="3">Alpha/beta hydrolase</fullName>
    </submittedName>
</protein>
<dbReference type="SUPFAM" id="SSF53474">
    <property type="entry name" value="alpha/beta-Hydrolases"/>
    <property type="match status" value="1"/>
</dbReference>
<evidence type="ECO:0000313" key="3">
    <source>
        <dbReference type="EMBL" id="QUC07574.1"/>
    </source>
</evidence>
<dbReference type="EMBL" id="CP072384">
    <property type="protein sequence ID" value="QUC07574.1"/>
    <property type="molecule type" value="Genomic_DNA"/>
</dbReference>
<evidence type="ECO:0000259" key="2">
    <source>
        <dbReference type="Pfam" id="PF20434"/>
    </source>
</evidence>
<dbReference type="PANTHER" id="PTHR48081:SF6">
    <property type="entry name" value="PEPTIDASE S9 PROLYL OLIGOPEPTIDASE CATALYTIC DOMAIN-CONTAINING PROTEIN"/>
    <property type="match status" value="1"/>
</dbReference>
<dbReference type="InterPro" id="IPR029058">
    <property type="entry name" value="AB_hydrolase_fold"/>
</dbReference>
<organism evidence="3 4">
    <name type="scientific">Arachnia rubra</name>
    <dbReference type="NCBI Taxonomy" id="1547448"/>
    <lineage>
        <taxon>Bacteria</taxon>
        <taxon>Bacillati</taxon>
        <taxon>Actinomycetota</taxon>
        <taxon>Actinomycetes</taxon>
        <taxon>Propionibacteriales</taxon>
        <taxon>Propionibacteriaceae</taxon>
        <taxon>Arachnia</taxon>
    </lineage>
</organism>